<evidence type="ECO:0000313" key="5">
    <source>
        <dbReference type="Proteomes" id="UP000324209"/>
    </source>
</evidence>
<dbReference type="InterPro" id="IPR000160">
    <property type="entry name" value="GGDEF_dom"/>
</dbReference>
<dbReference type="InterPro" id="IPR001633">
    <property type="entry name" value="EAL_dom"/>
</dbReference>
<keyword evidence="5" id="KW-1185">Reference proteome</keyword>
<gene>
    <name evidence="4" type="ORF">EXM22_10145</name>
</gene>
<name>A0A5C1QL43_9SPIO</name>
<dbReference type="EMBL" id="CP036150">
    <property type="protein sequence ID" value="QEN08331.1"/>
    <property type="molecule type" value="Genomic_DNA"/>
</dbReference>
<dbReference type="RefSeq" id="WP_149486411.1">
    <property type="nucleotide sequence ID" value="NZ_CP036150.1"/>
</dbReference>
<dbReference type="PANTHER" id="PTHR33121:SF71">
    <property type="entry name" value="OXYGEN SENSOR PROTEIN DOSP"/>
    <property type="match status" value="1"/>
</dbReference>
<evidence type="ECO:0000256" key="1">
    <source>
        <dbReference type="SAM" id="Phobius"/>
    </source>
</evidence>
<dbReference type="SUPFAM" id="SSF141868">
    <property type="entry name" value="EAL domain-like"/>
    <property type="match status" value="1"/>
</dbReference>
<sequence length="586" mass="67847">MNTEKAEKSIFIKIVIIMMAASAIMMVNTVLNFTVRSRPTMGYISLLSSAAILLSCLDLIINKKKQRAFLISLIFVTLNILAFYIDGNMREVALAWILVLPLIAHYTQGLKKGLVFTYILIPGSISCVLIRNFLTAHTIFKTGTYIEVLVIYSIVAYMTFTYERAAQQKEKLIHTQYYYDSLTSLPNRKKLIQDISLYEQKTLVLVNIDDFKEINNIIGITGGDIVLKEMAQRLTSLNPDNESTLYKLHADEFAFLIPGEQSKEEMKLLAEKIQTIMDMDIEIKGTAMIASISIGISNYSERLFSTADIALRTARLRKQPFTIYSNELEMTKKYEENIHQLYQIQKGILNDRFLPYFQPIYDIHRNKIQKFECLIRLDEEGTIIEPKHFLDISKRSRKYPWLTRIMVTKSFQHFGPTDHDFSINLCLEDMINPETTSHIYSELESFDIGERVIFELLESERIESHPEVFDFIQRVREFGCKLAIDDFGSGYSNFEYILRMKFDFLKIDASLVKNVIQDDNARIMINTIVEFCKQLNIKTIAEYVSSKEIYEMIRDLGVDFAQGYFVGMPEENTERDYPIFTSARVL</sequence>
<feature type="transmembrane region" description="Helical" evidence="1">
    <location>
        <begin position="68"/>
        <end position="85"/>
    </location>
</feature>
<dbReference type="InterPro" id="IPR035919">
    <property type="entry name" value="EAL_sf"/>
</dbReference>
<dbReference type="InterPro" id="IPR043128">
    <property type="entry name" value="Rev_trsase/Diguanyl_cyclase"/>
</dbReference>
<dbReference type="KEGG" id="ock:EXM22_10145"/>
<feature type="domain" description="GGDEF" evidence="3">
    <location>
        <begin position="199"/>
        <end position="326"/>
    </location>
</feature>
<dbReference type="InterPro" id="IPR050706">
    <property type="entry name" value="Cyclic-di-GMP_PDE-like"/>
</dbReference>
<dbReference type="SMART" id="SM00267">
    <property type="entry name" value="GGDEF"/>
    <property type="match status" value="1"/>
</dbReference>
<evidence type="ECO:0000313" key="4">
    <source>
        <dbReference type="EMBL" id="QEN08331.1"/>
    </source>
</evidence>
<dbReference type="Gene3D" id="3.20.20.450">
    <property type="entry name" value="EAL domain"/>
    <property type="match status" value="1"/>
</dbReference>
<accession>A0A5C1QL43</accession>
<dbReference type="InterPro" id="IPR029787">
    <property type="entry name" value="Nucleotide_cyclase"/>
</dbReference>
<dbReference type="SMART" id="SM00052">
    <property type="entry name" value="EAL"/>
    <property type="match status" value="1"/>
</dbReference>
<dbReference type="Gene3D" id="3.30.70.270">
    <property type="match status" value="1"/>
</dbReference>
<feature type="transmembrane region" description="Helical" evidence="1">
    <location>
        <begin position="41"/>
        <end position="61"/>
    </location>
</feature>
<feature type="transmembrane region" description="Helical" evidence="1">
    <location>
        <begin position="12"/>
        <end position="35"/>
    </location>
</feature>
<dbReference type="Pfam" id="PF00563">
    <property type="entry name" value="EAL"/>
    <property type="match status" value="1"/>
</dbReference>
<dbReference type="PROSITE" id="PS50887">
    <property type="entry name" value="GGDEF"/>
    <property type="match status" value="1"/>
</dbReference>
<keyword evidence="1" id="KW-1133">Transmembrane helix</keyword>
<feature type="domain" description="EAL" evidence="2">
    <location>
        <begin position="337"/>
        <end position="583"/>
    </location>
</feature>
<dbReference type="PANTHER" id="PTHR33121">
    <property type="entry name" value="CYCLIC DI-GMP PHOSPHODIESTERASE PDEF"/>
    <property type="match status" value="1"/>
</dbReference>
<dbReference type="CDD" id="cd01948">
    <property type="entry name" value="EAL"/>
    <property type="match status" value="1"/>
</dbReference>
<evidence type="ECO:0000259" key="3">
    <source>
        <dbReference type="PROSITE" id="PS50887"/>
    </source>
</evidence>
<proteinExistence type="predicted"/>
<dbReference type="NCBIfam" id="TIGR00254">
    <property type="entry name" value="GGDEF"/>
    <property type="match status" value="1"/>
</dbReference>
<protein>
    <submittedName>
        <fullName evidence="4">Bifunctional diguanylate cyclase/phosphodiesterase</fullName>
    </submittedName>
</protein>
<keyword evidence="1" id="KW-0812">Transmembrane</keyword>
<dbReference type="SUPFAM" id="SSF55073">
    <property type="entry name" value="Nucleotide cyclase"/>
    <property type="match status" value="1"/>
</dbReference>
<feature type="transmembrane region" description="Helical" evidence="1">
    <location>
        <begin position="91"/>
        <end position="107"/>
    </location>
</feature>
<dbReference type="CDD" id="cd01949">
    <property type="entry name" value="GGDEF"/>
    <property type="match status" value="1"/>
</dbReference>
<feature type="transmembrane region" description="Helical" evidence="1">
    <location>
        <begin position="145"/>
        <end position="162"/>
    </location>
</feature>
<dbReference type="Pfam" id="PF00990">
    <property type="entry name" value="GGDEF"/>
    <property type="match status" value="1"/>
</dbReference>
<dbReference type="PROSITE" id="PS50883">
    <property type="entry name" value="EAL"/>
    <property type="match status" value="1"/>
</dbReference>
<feature type="transmembrane region" description="Helical" evidence="1">
    <location>
        <begin position="114"/>
        <end position="133"/>
    </location>
</feature>
<organism evidence="4 5">
    <name type="scientific">Oceanispirochaeta crateris</name>
    <dbReference type="NCBI Taxonomy" id="2518645"/>
    <lineage>
        <taxon>Bacteria</taxon>
        <taxon>Pseudomonadati</taxon>
        <taxon>Spirochaetota</taxon>
        <taxon>Spirochaetia</taxon>
        <taxon>Spirochaetales</taxon>
        <taxon>Spirochaetaceae</taxon>
        <taxon>Oceanispirochaeta</taxon>
    </lineage>
</organism>
<evidence type="ECO:0000259" key="2">
    <source>
        <dbReference type="PROSITE" id="PS50883"/>
    </source>
</evidence>
<reference evidence="4 5" key="1">
    <citation type="submission" date="2019-02" db="EMBL/GenBank/DDBJ databases">
        <title>Complete Genome Sequence and Methylome Analysis of free living Spirochaetas.</title>
        <authorList>
            <person name="Fomenkov A."/>
            <person name="Dubinina G."/>
            <person name="Leshcheva N."/>
            <person name="Mikheeva N."/>
            <person name="Grabovich M."/>
            <person name="Vincze T."/>
            <person name="Roberts R.J."/>
        </authorList>
    </citation>
    <scope>NUCLEOTIDE SEQUENCE [LARGE SCALE GENOMIC DNA]</scope>
    <source>
        <strain evidence="4 5">K2</strain>
    </source>
</reference>
<dbReference type="GO" id="GO:0071111">
    <property type="term" value="F:cyclic-guanylate-specific phosphodiesterase activity"/>
    <property type="evidence" value="ECO:0007669"/>
    <property type="project" value="InterPro"/>
</dbReference>
<keyword evidence="1" id="KW-0472">Membrane</keyword>
<dbReference type="AlphaFoldDB" id="A0A5C1QL43"/>
<dbReference type="OrthoDB" id="366324at2"/>
<dbReference type="Proteomes" id="UP000324209">
    <property type="component" value="Chromosome"/>
</dbReference>